<dbReference type="AlphaFoldDB" id="A0A7W0HKX4"/>
<dbReference type="RefSeq" id="WP_181551364.1">
    <property type="nucleotide sequence ID" value="NZ_JACDUS010000005.1"/>
</dbReference>
<dbReference type="EMBL" id="JACDUS010000005">
    <property type="protein sequence ID" value="MBA2881702.1"/>
    <property type="molecule type" value="Genomic_DNA"/>
</dbReference>
<dbReference type="Gene3D" id="3.30.390.100">
    <property type="match status" value="1"/>
</dbReference>
<dbReference type="InterPro" id="IPR025251">
    <property type="entry name" value="DUF4213"/>
</dbReference>
<comment type="caution">
    <text evidence="3">The sequence shown here is derived from an EMBL/GenBank/DDBJ whole genome shotgun (WGS) entry which is preliminary data.</text>
</comment>
<dbReference type="Proteomes" id="UP000525298">
    <property type="component" value="Unassembled WGS sequence"/>
</dbReference>
<evidence type="ECO:0008006" key="5">
    <source>
        <dbReference type="Google" id="ProtNLM"/>
    </source>
</evidence>
<feature type="domain" description="DUF4213" evidence="2">
    <location>
        <begin position="8"/>
        <end position="92"/>
    </location>
</feature>
<keyword evidence="4" id="KW-1185">Reference proteome</keyword>
<proteinExistence type="predicted"/>
<accession>A0A7W0HKX4</accession>
<evidence type="ECO:0000259" key="2">
    <source>
        <dbReference type="Pfam" id="PF13938"/>
    </source>
</evidence>
<sequence>MTINQRIYQYAAGTAPAHQIKDVRIGLGYTAVMIENGRTGLAATPKTHLHKGCTVFTGMLPLIDKNADQLLALVNSDDPIETAVGLATANALVNTPNTDLDTGDVLTKIRVTSSDRVAMVGHFAPLVKPLRDTGAELNIFEQIAAPAQGMRPSSEIPQKLPECTVCFLTATSIINHSFDDLIGHTRNCREVIVLGASTPLITEIFADTPITGLSGVIVTRPEELLHIVSAGGGMRRFKGVIEKVNRPACKPKQPLL</sequence>
<organism evidence="3 4">
    <name type="scientific">Desulfosalsimonas propionicica</name>
    <dbReference type="NCBI Taxonomy" id="332175"/>
    <lineage>
        <taxon>Bacteria</taxon>
        <taxon>Pseudomonadati</taxon>
        <taxon>Thermodesulfobacteriota</taxon>
        <taxon>Desulfobacteria</taxon>
        <taxon>Desulfobacterales</taxon>
        <taxon>Desulfosalsimonadaceae</taxon>
        <taxon>Desulfosalsimonas</taxon>
    </lineage>
</organism>
<gene>
    <name evidence="3" type="ORF">HNR65_002033</name>
</gene>
<evidence type="ECO:0000313" key="4">
    <source>
        <dbReference type="Proteomes" id="UP000525298"/>
    </source>
</evidence>
<protein>
    <recommendedName>
        <fullName evidence="5">DUF364 domain-containing protein</fullName>
    </recommendedName>
</protein>
<name>A0A7W0HKX4_9BACT</name>
<evidence type="ECO:0000313" key="3">
    <source>
        <dbReference type="EMBL" id="MBA2881702.1"/>
    </source>
</evidence>
<dbReference type="SUPFAM" id="SSF159713">
    <property type="entry name" value="Dhaf3308-like"/>
    <property type="match status" value="1"/>
</dbReference>
<dbReference type="Pfam" id="PF13938">
    <property type="entry name" value="DUF4213"/>
    <property type="match status" value="1"/>
</dbReference>
<reference evidence="3 4" key="1">
    <citation type="submission" date="2020-07" db="EMBL/GenBank/DDBJ databases">
        <title>Genomic Encyclopedia of Type Strains, Phase IV (KMG-IV): sequencing the most valuable type-strain genomes for metagenomic binning, comparative biology and taxonomic classification.</title>
        <authorList>
            <person name="Goeker M."/>
        </authorList>
    </citation>
    <scope>NUCLEOTIDE SEQUENCE [LARGE SCALE GENOMIC DNA]</scope>
    <source>
        <strain evidence="3 4">DSM 17721</strain>
    </source>
</reference>
<dbReference type="Pfam" id="PF04016">
    <property type="entry name" value="DUF364"/>
    <property type="match status" value="1"/>
</dbReference>
<dbReference type="Gene3D" id="3.40.50.11590">
    <property type="match status" value="1"/>
</dbReference>
<feature type="domain" description="Putative heavy-metal chelation" evidence="1">
    <location>
        <begin position="107"/>
        <end position="244"/>
    </location>
</feature>
<dbReference type="InterPro" id="IPR007161">
    <property type="entry name" value="DUF364"/>
</dbReference>
<evidence type="ECO:0000259" key="1">
    <source>
        <dbReference type="Pfam" id="PF04016"/>
    </source>
</evidence>